<comment type="caution">
    <text evidence="3">The sequence shown here is derived from an EMBL/GenBank/DDBJ whole genome shotgun (WGS) entry which is preliminary data.</text>
</comment>
<keyword evidence="4" id="KW-1185">Reference proteome</keyword>
<dbReference type="RefSeq" id="WP_154425605.1">
    <property type="nucleotide sequence ID" value="NZ_VUNN01000014.1"/>
</dbReference>
<dbReference type="GO" id="GO:0016787">
    <property type="term" value="F:hydrolase activity"/>
    <property type="evidence" value="ECO:0007669"/>
    <property type="project" value="UniProtKB-KW"/>
</dbReference>
<dbReference type="InterPro" id="IPR006680">
    <property type="entry name" value="Amidohydro-rel"/>
</dbReference>
<dbReference type="Proteomes" id="UP000460549">
    <property type="component" value="Unassembled WGS sequence"/>
</dbReference>
<evidence type="ECO:0000256" key="1">
    <source>
        <dbReference type="ARBA" id="ARBA00023239"/>
    </source>
</evidence>
<dbReference type="PANTHER" id="PTHR21240:SF19">
    <property type="entry name" value="CATALYTIC_ HYDROLASE"/>
    <property type="match status" value="1"/>
</dbReference>
<evidence type="ECO:0000313" key="4">
    <source>
        <dbReference type="Proteomes" id="UP000460549"/>
    </source>
</evidence>
<feature type="domain" description="Amidohydrolase-related" evidence="2">
    <location>
        <begin position="3"/>
        <end position="296"/>
    </location>
</feature>
<keyword evidence="1" id="KW-0456">Lyase</keyword>
<dbReference type="InterPro" id="IPR032465">
    <property type="entry name" value="ACMSD"/>
</dbReference>
<proteinExistence type="predicted"/>
<dbReference type="InterPro" id="IPR032466">
    <property type="entry name" value="Metal_Hydrolase"/>
</dbReference>
<gene>
    <name evidence="3" type="ORF">FYJ80_07520</name>
</gene>
<dbReference type="EMBL" id="VUNN01000014">
    <property type="protein sequence ID" value="MSU06623.1"/>
    <property type="molecule type" value="Genomic_DNA"/>
</dbReference>
<organism evidence="3 4">
    <name type="scientific">Bullifex porci</name>
    <dbReference type="NCBI Taxonomy" id="2606638"/>
    <lineage>
        <taxon>Bacteria</taxon>
        <taxon>Pseudomonadati</taxon>
        <taxon>Spirochaetota</taxon>
        <taxon>Spirochaetia</taxon>
        <taxon>Spirochaetales</taxon>
        <taxon>Spirochaetaceae</taxon>
        <taxon>Bullifex</taxon>
    </lineage>
</organism>
<dbReference type="Pfam" id="PF04909">
    <property type="entry name" value="Amidohydro_2"/>
    <property type="match status" value="1"/>
</dbReference>
<reference evidence="3 4" key="1">
    <citation type="submission" date="2019-08" db="EMBL/GenBank/DDBJ databases">
        <title>In-depth cultivation of the pig gut microbiome towards novel bacterial diversity and tailored functional studies.</title>
        <authorList>
            <person name="Wylensek D."/>
            <person name="Hitch T.C.A."/>
            <person name="Clavel T."/>
        </authorList>
    </citation>
    <scope>NUCLEOTIDE SEQUENCE [LARGE SCALE GENOMIC DNA]</scope>
    <source>
        <strain evidence="3 4">NM-380-WT-3C1</strain>
    </source>
</reference>
<dbReference type="AlphaFoldDB" id="A0A7X2TS42"/>
<keyword evidence="3" id="KW-0378">Hydrolase</keyword>
<dbReference type="Gene3D" id="3.20.20.140">
    <property type="entry name" value="Metal-dependent hydrolases"/>
    <property type="match status" value="1"/>
</dbReference>
<dbReference type="PANTHER" id="PTHR21240">
    <property type="entry name" value="2-AMINO-3-CARBOXYLMUCONATE-6-SEMIALDEHYDE DECARBOXYLASE"/>
    <property type="match status" value="1"/>
</dbReference>
<accession>A0A7X2TS42</accession>
<evidence type="ECO:0000313" key="3">
    <source>
        <dbReference type="EMBL" id="MSU06623.1"/>
    </source>
</evidence>
<dbReference type="SUPFAM" id="SSF51556">
    <property type="entry name" value="Metallo-dependent hydrolases"/>
    <property type="match status" value="1"/>
</dbReference>
<evidence type="ECO:0000259" key="2">
    <source>
        <dbReference type="Pfam" id="PF04909"/>
    </source>
</evidence>
<protein>
    <submittedName>
        <fullName evidence="3">Amidohydrolase</fullName>
    </submittedName>
</protein>
<name>A0A7X2TS42_9SPIO</name>
<dbReference type="GO" id="GO:0016831">
    <property type="term" value="F:carboxy-lyase activity"/>
    <property type="evidence" value="ECO:0007669"/>
    <property type="project" value="InterPro"/>
</dbReference>
<sequence length="297" mass="34021">MIIDAHAHIFSTLSGFGADGELKPLNKGKAIWSTGEVIQLLPKEYEKTEFTLSSLFSVMDSHFIDKAVLLQGGFLGFDNYGVIEAVKSNKDRLRGALTVDPFCRNLDKILNYLLSQDIDAFKFEVSTGCGLMGIHPTFQLDNELMYSIYKRLYSKVRTVAFDLGSPGDESHQVVAIKKISQDFPSMNIVVCHLSSPRRNQDENIKKELEMLQRDNIFFDTAALFWKTRVEEYPFETARRYLMYAKNIVGAEHLMWGSDMPSTLVQVPLSKQLDYSKGIFTDKEEEWYFHKTAEKVYF</sequence>